<dbReference type="OrthoDB" id="278280at2759"/>
<dbReference type="InParanoid" id="A0A6P6Y7A1"/>
<keyword evidence="3" id="KW-1185">Reference proteome</keyword>
<dbReference type="Proteomes" id="UP000515146">
    <property type="component" value="Unplaced"/>
</dbReference>
<reference evidence="4" key="1">
    <citation type="submission" date="2025-08" db="UniProtKB">
        <authorList>
            <consortium name="RefSeq"/>
        </authorList>
    </citation>
    <scope>IDENTIFICATION</scope>
    <source>
        <strain evidence="4">Airmid</strain>
    </source>
</reference>
<dbReference type="RefSeq" id="XP_027201303.1">
    <property type="nucleotide sequence ID" value="XM_027345502.1"/>
</dbReference>
<evidence type="ECO:0000256" key="1">
    <source>
        <dbReference type="PROSITE-ProRule" id="PRU00723"/>
    </source>
</evidence>
<dbReference type="InterPro" id="IPR000571">
    <property type="entry name" value="Znf_CCCH"/>
</dbReference>
<proteinExistence type="predicted"/>
<dbReference type="GO" id="GO:0005829">
    <property type="term" value="C:cytosol"/>
    <property type="evidence" value="ECO:0007669"/>
    <property type="project" value="TreeGrafter"/>
</dbReference>
<dbReference type="AlphaFoldDB" id="A0A6P6Y7A1"/>
<keyword evidence="1" id="KW-0862">Zinc</keyword>
<keyword evidence="1" id="KW-0479">Metal-binding</keyword>
<dbReference type="GO" id="GO:0008270">
    <property type="term" value="F:zinc ion binding"/>
    <property type="evidence" value="ECO:0007669"/>
    <property type="project" value="UniProtKB-KW"/>
</dbReference>
<evidence type="ECO:0000259" key="2">
    <source>
        <dbReference type="PROSITE" id="PS50103"/>
    </source>
</evidence>
<dbReference type="PANTHER" id="PTHR12681:SF0">
    <property type="entry name" value="ZINC FINGER CCCH DOMAIN-CONTAINING PROTEIN 15"/>
    <property type="match status" value="1"/>
</dbReference>
<name>A0A6P6Y7A1_DERPT</name>
<dbReference type="PROSITE" id="PS50103">
    <property type="entry name" value="ZF_C3H1"/>
    <property type="match status" value="1"/>
</dbReference>
<feature type="zinc finger region" description="C3H1-type" evidence="1">
    <location>
        <begin position="68"/>
        <end position="105"/>
    </location>
</feature>
<organism evidence="3 4">
    <name type="scientific">Dermatophagoides pteronyssinus</name>
    <name type="common">European house dust mite</name>
    <dbReference type="NCBI Taxonomy" id="6956"/>
    <lineage>
        <taxon>Eukaryota</taxon>
        <taxon>Metazoa</taxon>
        <taxon>Ecdysozoa</taxon>
        <taxon>Arthropoda</taxon>
        <taxon>Chelicerata</taxon>
        <taxon>Arachnida</taxon>
        <taxon>Acari</taxon>
        <taxon>Acariformes</taxon>
        <taxon>Sarcoptiformes</taxon>
        <taxon>Astigmata</taxon>
        <taxon>Psoroptidia</taxon>
        <taxon>Analgoidea</taxon>
        <taxon>Pyroglyphidae</taxon>
        <taxon>Dermatophagoidinae</taxon>
        <taxon>Dermatophagoides</taxon>
    </lineage>
</organism>
<feature type="domain" description="C3H1-type" evidence="2">
    <location>
        <begin position="68"/>
        <end position="105"/>
    </location>
</feature>
<dbReference type="OMA" id="RRHEEGY"/>
<dbReference type="GO" id="GO:0003729">
    <property type="term" value="F:mRNA binding"/>
    <property type="evidence" value="ECO:0007669"/>
    <property type="project" value="TreeGrafter"/>
</dbReference>
<accession>A0A6P6Y7A1</accession>
<dbReference type="GO" id="GO:0002181">
    <property type="term" value="P:cytoplasmic translation"/>
    <property type="evidence" value="ECO:0007669"/>
    <property type="project" value="TreeGrafter"/>
</dbReference>
<protein>
    <submittedName>
        <fullName evidence="4">Zinc finger CCCH domain-containing protein 15 homolog</fullName>
    </submittedName>
</protein>
<evidence type="ECO:0000313" key="4">
    <source>
        <dbReference type="RefSeq" id="XP_027201303.1"/>
    </source>
</evidence>
<evidence type="ECO:0000313" key="3">
    <source>
        <dbReference type="Proteomes" id="UP000515146"/>
    </source>
</evidence>
<dbReference type="PANTHER" id="PTHR12681">
    <property type="entry name" value="ZINC FINGER-CONTAINING PROTEIN P48ZNF"/>
    <property type="match status" value="1"/>
</dbReference>
<dbReference type="KEGG" id="dpte:113795307"/>
<sequence length="145" mass="16111">MPAKAKNAPSKKAVEKEKQKIIEDKTFGLKNKNKSKAVQNYIKSVTQQVSGGRCRNEHETKHQAANRNKTDIICKYFLSALENNLYGWRWECVNGEACMYRHALPAGYVLQKKAAAAKPDAATVPLEEQIEAERAALPSSLPPAT</sequence>
<feature type="non-terminal residue" evidence="4">
    <location>
        <position position="145"/>
    </location>
</feature>
<keyword evidence="1" id="KW-0863">Zinc-finger</keyword>
<gene>
    <name evidence="4" type="primary">LOC113795307</name>
</gene>